<comment type="caution">
    <text evidence="1">The sequence shown here is derived from an EMBL/GenBank/DDBJ whole genome shotgun (WGS) entry which is preliminary data.</text>
</comment>
<gene>
    <name evidence="1" type="ORF">GCM10022254_10090</name>
</gene>
<sequence length="179" mass="19823">MGQTDTSPAQVLVGLYSSQELVATSIPVDGTPDTPYRVSRVVVPCLPGDVLDVTAEVRVTNDLSYTVGVGSRLRYYDCDDGLPYPHGTWIEIPTPTGDNVTPITSAYAGRHHMPITLTRVYRVPETWPVPFTEGDYIGPHRMAINLMVDAHWGNYHSGDRLKVDPYGQQLVVRRWSVPS</sequence>
<reference evidence="2" key="1">
    <citation type="journal article" date="2019" name="Int. J. Syst. Evol. Microbiol.">
        <title>The Global Catalogue of Microorganisms (GCM) 10K type strain sequencing project: providing services to taxonomists for standard genome sequencing and annotation.</title>
        <authorList>
            <consortium name="The Broad Institute Genomics Platform"/>
            <consortium name="The Broad Institute Genome Sequencing Center for Infectious Disease"/>
            <person name="Wu L."/>
            <person name="Ma J."/>
        </authorList>
    </citation>
    <scope>NUCLEOTIDE SEQUENCE [LARGE SCALE GENOMIC DNA]</scope>
    <source>
        <strain evidence="2">JCM 17440</strain>
    </source>
</reference>
<protein>
    <submittedName>
        <fullName evidence="1">Uncharacterized protein</fullName>
    </submittedName>
</protein>
<evidence type="ECO:0000313" key="2">
    <source>
        <dbReference type="Proteomes" id="UP001501710"/>
    </source>
</evidence>
<dbReference type="EMBL" id="BAABAS010000004">
    <property type="protein sequence ID" value="GAA4226121.1"/>
    <property type="molecule type" value="Genomic_DNA"/>
</dbReference>
<accession>A0ABP8BTV3</accession>
<dbReference type="Proteomes" id="UP001501710">
    <property type="component" value="Unassembled WGS sequence"/>
</dbReference>
<name>A0ABP8BTV3_9ACTN</name>
<proteinExistence type="predicted"/>
<keyword evidence="2" id="KW-1185">Reference proteome</keyword>
<evidence type="ECO:0000313" key="1">
    <source>
        <dbReference type="EMBL" id="GAA4226121.1"/>
    </source>
</evidence>
<dbReference type="RefSeq" id="WP_344890473.1">
    <property type="nucleotide sequence ID" value="NZ_BAABAS010000004.1"/>
</dbReference>
<organism evidence="1 2">
    <name type="scientific">Actinomadura meridiana</name>
    <dbReference type="NCBI Taxonomy" id="559626"/>
    <lineage>
        <taxon>Bacteria</taxon>
        <taxon>Bacillati</taxon>
        <taxon>Actinomycetota</taxon>
        <taxon>Actinomycetes</taxon>
        <taxon>Streptosporangiales</taxon>
        <taxon>Thermomonosporaceae</taxon>
        <taxon>Actinomadura</taxon>
    </lineage>
</organism>